<dbReference type="Gene3D" id="1.10.533.10">
    <property type="entry name" value="Death Domain, Fas"/>
    <property type="match status" value="2"/>
</dbReference>
<reference evidence="8" key="2">
    <citation type="submission" date="2025-08" db="UniProtKB">
        <authorList>
            <consortium name="Ensembl"/>
        </authorList>
    </citation>
    <scope>IDENTIFICATION</scope>
</reference>
<evidence type="ECO:0000256" key="4">
    <source>
        <dbReference type="ARBA" id="ARBA00022859"/>
    </source>
</evidence>
<proteinExistence type="predicted"/>
<dbReference type="Pfam" id="PF23679">
    <property type="entry name" value="UPA-FIIND"/>
    <property type="match status" value="1"/>
</dbReference>
<keyword evidence="2" id="KW-0963">Cytoplasm</keyword>
<dbReference type="SUPFAM" id="SSF47986">
    <property type="entry name" value="DEATH domain"/>
    <property type="match status" value="2"/>
</dbReference>
<dbReference type="GO" id="GO:0045087">
    <property type="term" value="P:innate immune response"/>
    <property type="evidence" value="ECO:0007669"/>
    <property type="project" value="UniProtKB-KW"/>
</dbReference>
<evidence type="ECO:0008006" key="10">
    <source>
        <dbReference type="Google" id="ProtNLM"/>
    </source>
</evidence>
<dbReference type="AlphaFoldDB" id="A0A087XC73"/>
<feature type="domain" description="Pyrin" evidence="6">
    <location>
        <begin position="440"/>
        <end position="526"/>
    </location>
</feature>
<dbReference type="PANTHER" id="PTHR46985:SF2">
    <property type="entry name" value="APOPTOSIS-ASSOCIATED SPECK-LIKE PROTEIN CONTAINING A CARD"/>
    <property type="match status" value="1"/>
</dbReference>
<dbReference type="STRING" id="48698.ENSPFOP00000003376"/>
<dbReference type="EMBL" id="AYCK01017184">
    <property type="status" value="NOT_ANNOTATED_CDS"/>
    <property type="molecule type" value="Genomic_DNA"/>
</dbReference>
<evidence type="ECO:0000256" key="3">
    <source>
        <dbReference type="ARBA" id="ARBA00022588"/>
    </source>
</evidence>
<name>A0A087XC73_POEFO</name>
<evidence type="ECO:0000259" key="7">
    <source>
        <dbReference type="PROSITE" id="PS51830"/>
    </source>
</evidence>
<evidence type="ECO:0000256" key="1">
    <source>
        <dbReference type="ARBA" id="ARBA00004514"/>
    </source>
</evidence>
<dbReference type="PROSITE" id="PS50168">
    <property type="entry name" value="DED"/>
    <property type="match status" value="1"/>
</dbReference>
<dbReference type="InterPro" id="IPR001875">
    <property type="entry name" value="DED_dom"/>
</dbReference>
<sequence>MAAVKEILLETLMDLNHLDLGSFKIFLNFESFQNKFPQISWSDLKKSNCKNMVDLLMGSYGQQCLEVTRQVLMDMNRTDLLEKLPEKSCGAEAKRHGNETNIVCFGLTSEALRGFLSEKLPADQRSSAALQKEWNWTFRETDQAGRDQIFKCSSCPFPSEEFQSLLFQKETSQQGHQETPDFNLQSEAGLFECSVSGLRWFCSERVVFRYRFCSWDGHMERMESRGYRPAGPLLDISLITGRMTEVFLPHWICVDDVRKPLEQFAVLHMDDCGDAVEKVSEVSPSHVKLAEPVFSPRAVLMRAGFPVKVYCNMLLYRTNTAFLTLHVYLIPRDPALQQAMDRKESSYGYKVIQKPDPEKSLKMNDYFFLTSDLEAAEVSPKTGIKLRYPRGKPNFFEVYVENANRNFSLTLRPDREDQPVWECSVRKGPMSIKAVAKHKIGFFRYATDKEMLLNLMNDLKQEELKGFKWFLKNRDVSSGFPQIPVTLLDEADASDLVDLMMKTYSHRAVELTKDIFKQINRNDLVE</sequence>
<reference evidence="8" key="3">
    <citation type="submission" date="2025-09" db="UniProtKB">
        <authorList>
            <consortium name="Ensembl"/>
        </authorList>
    </citation>
    <scope>IDENTIFICATION</scope>
</reference>
<accession>A0A087XC73</accession>
<dbReference type="PROSITE" id="PS51830">
    <property type="entry name" value="FIIND"/>
    <property type="match status" value="1"/>
</dbReference>
<dbReference type="InterPro" id="IPR051249">
    <property type="entry name" value="NLRP_Inflammasome"/>
</dbReference>
<dbReference type="GO" id="GO:0005829">
    <property type="term" value="C:cytosol"/>
    <property type="evidence" value="ECO:0007669"/>
    <property type="project" value="UniProtKB-SubCell"/>
</dbReference>
<feature type="domain" description="DED" evidence="5">
    <location>
        <begin position="447"/>
        <end position="526"/>
    </location>
</feature>
<dbReference type="EMBL" id="AYCK01017186">
    <property type="status" value="NOT_ANNOTATED_CDS"/>
    <property type="molecule type" value="Genomic_DNA"/>
</dbReference>
<comment type="subcellular location">
    <subcellularLocation>
        <location evidence="1">Cytoplasm</location>
        <location evidence="1">Cytosol</location>
    </subcellularLocation>
</comment>
<dbReference type="EMBL" id="AYCK01017185">
    <property type="status" value="NOT_ANNOTATED_CDS"/>
    <property type="molecule type" value="Genomic_DNA"/>
</dbReference>
<evidence type="ECO:0000259" key="5">
    <source>
        <dbReference type="PROSITE" id="PS50168"/>
    </source>
</evidence>
<dbReference type="InterPro" id="IPR011029">
    <property type="entry name" value="DEATH-like_dom_sf"/>
</dbReference>
<dbReference type="InterPro" id="IPR004020">
    <property type="entry name" value="DAPIN"/>
</dbReference>
<dbReference type="eggNOG" id="ENOG502S4A4">
    <property type="taxonomic scope" value="Eukaryota"/>
</dbReference>
<dbReference type="GO" id="GO:0042981">
    <property type="term" value="P:regulation of apoptotic process"/>
    <property type="evidence" value="ECO:0007669"/>
    <property type="project" value="InterPro"/>
</dbReference>
<evidence type="ECO:0000256" key="2">
    <source>
        <dbReference type="ARBA" id="ARBA00022490"/>
    </source>
</evidence>
<evidence type="ECO:0000313" key="9">
    <source>
        <dbReference type="Proteomes" id="UP000028760"/>
    </source>
</evidence>
<keyword evidence="4" id="KW-0391">Immunity</keyword>
<dbReference type="Pfam" id="PF02758">
    <property type="entry name" value="PYRIN"/>
    <property type="match status" value="2"/>
</dbReference>
<reference evidence="9" key="1">
    <citation type="submission" date="2013-10" db="EMBL/GenBank/DDBJ databases">
        <authorList>
            <person name="Schartl M."/>
            <person name="Warren W."/>
        </authorList>
    </citation>
    <scope>NUCLEOTIDE SEQUENCE [LARGE SCALE GENOMIC DNA]</scope>
    <source>
        <strain evidence="9">female</strain>
    </source>
</reference>
<dbReference type="SMART" id="SM01289">
    <property type="entry name" value="PYRIN"/>
    <property type="match status" value="2"/>
</dbReference>
<keyword evidence="3" id="KW-0399">Innate immunity</keyword>
<dbReference type="PROSITE" id="PS50824">
    <property type="entry name" value="DAPIN"/>
    <property type="match status" value="1"/>
</dbReference>
<evidence type="ECO:0000313" key="8">
    <source>
        <dbReference type="Ensembl" id="ENSPFOP00000003376.1"/>
    </source>
</evidence>
<dbReference type="PANTHER" id="PTHR46985">
    <property type="entry name" value="NACHT, LRR AND PYD DOMAINS-CONTAINING PROTEIN 1"/>
    <property type="match status" value="1"/>
</dbReference>
<organism evidence="8 9">
    <name type="scientific">Poecilia formosa</name>
    <name type="common">Amazon molly</name>
    <name type="synonym">Limia formosa</name>
    <dbReference type="NCBI Taxonomy" id="48698"/>
    <lineage>
        <taxon>Eukaryota</taxon>
        <taxon>Metazoa</taxon>
        <taxon>Chordata</taxon>
        <taxon>Craniata</taxon>
        <taxon>Vertebrata</taxon>
        <taxon>Euteleostomi</taxon>
        <taxon>Actinopterygii</taxon>
        <taxon>Neopterygii</taxon>
        <taxon>Teleostei</taxon>
        <taxon>Neoteleostei</taxon>
        <taxon>Acanthomorphata</taxon>
        <taxon>Ovalentaria</taxon>
        <taxon>Atherinomorphae</taxon>
        <taxon>Cyprinodontiformes</taxon>
        <taxon>Poeciliidae</taxon>
        <taxon>Poeciliinae</taxon>
        <taxon>Poecilia</taxon>
    </lineage>
</organism>
<dbReference type="Proteomes" id="UP000028760">
    <property type="component" value="Unassembled WGS sequence"/>
</dbReference>
<protein>
    <recommendedName>
        <fullName evidence="10">FIIND domain-containing protein</fullName>
    </recommendedName>
</protein>
<dbReference type="GeneTree" id="ENSGT01100000263761"/>
<evidence type="ECO:0000259" key="6">
    <source>
        <dbReference type="PROSITE" id="PS50824"/>
    </source>
</evidence>
<dbReference type="Pfam" id="PF13553">
    <property type="entry name" value="FIIND"/>
    <property type="match status" value="1"/>
</dbReference>
<dbReference type="Ensembl" id="ENSPFOT00000003382.1">
    <property type="protein sequence ID" value="ENSPFOP00000003376.1"/>
    <property type="gene ID" value="ENSPFOG00000003512.2"/>
</dbReference>
<keyword evidence="9" id="KW-1185">Reference proteome</keyword>
<feature type="domain" description="FIIND" evidence="7">
    <location>
        <begin position="160"/>
        <end position="439"/>
    </location>
</feature>
<dbReference type="InterPro" id="IPR025307">
    <property type="entry name" value="FIIND_dom"/>
</dbReference>